<reference evidence="1" key="1">
    <citation type="submission" date="2014-11" db="EMBL/GenBank/DDBJ databases">
        <authorList>
            <person name="Amaro Gonzalez C."/>
        </authorList>
    </citation>
    <scope>NUCLEOTIDE SEQUENCE</scope>
</reference>
<proteinExistence type="predicted"/>
<name>A0A0E9QML1_ANGAN</name>
<dbReference type="EMBL" id="GBXM01090411">
    <property type="protein sequence ID" value="JAH18166.1"/>
    <property type="molecule type" value="Transcribed_RNA"/>
</dbReference>
<organism evidence="1">
    <name type="scientific">Anguilla anguilla</name>
    <name type="common">European freshwater eel</name>
    <name type="synonym">Muraena anguilla</name>
    <dbReference type="NCBI Taxonomy" id="7936"/>
    <lineage>
        <taxon>Eukaryota</taxon>
        <taxon>Metazoa</taxon>
        <taxon>Chordata</taxon>
        <taxon>Craniata</taxon>
        <taxon>Vertebrata</taxon>
        <taxon>Euteleostomi</taxon>
        <taxon>Actinopterygii</taxon>
        <taxon>Neopterygii</taxon>
        <taxon>Teleostei</taxon>
        <taxon>Anguilliformes</taxon>
        <taxon>Anguillidae</taxon>
        <taxon>Anguilla</taxon>
    </lineage>
</organism>
<dbReference type="AlphaFoldDB" id="A0A0E9QML1"/>
<dbReference type="EMBL" id="GBXM01093642">
    <property type="protein sequence ID" value="JAH14935.1"/>
    <property type="molecule type" value="Transcribed_RNA"/>
</dbReference>
<protein>
    <submittedName>
        <fullName evidence="1">Uncharacterized protein</fullName>
    </submittedName>
</protein>
<sequence>MNQSQTFNRQSNVFLSMWKVVPPIMGFVKP</sequence>
<evidence type="ECO:0000313" key="1">
    <source>
        <dbReference type="EMBL" id="JAH18166.1"/>
    </source>
</evidence>
<accession>A0A0E9QML1</accession>
<reference evidence="1" key="2">
    <citation type="journal article" date="2015" name="Fish Shellfish Immunol.">
        <title>Early steps in the European eel (Anguilla anguilla)-Vibrio vulnificus interaction in the gills: Role of the RtxA13 toxin.</title>
        <authorList>
            <person name="Callol A."/>
            <person name="Pajuelo D."/>
            <person name="Ebbesson L."/>
            <person name="Teles M."/>
            <person name="MacKenzie S."/>
            <person name="Amaro C."/>
        </authorList>
    </citation>
    <scope>NUCLEOTIDE SEQUENCE</scope>
</reference>